<keyword evidence="1" id="KW-1133">Transmembrane helix</keyword>
<dbReference type="EMBL" id="JAJAQI010000018">
    <property type="protein sequence ID" value="MCB4822747.1"/>
    <property type="molecule type" value="Genomic_DNA"/>
</dbReference>
<comment type="caution">
    <text evidence="2">The sequence shown here is derived from an EMBL/GenBank/DDBJ whole genome shotgun (WGS) entry which is preliminary data.</text>
</comment>
<accession>A0A9X1IE06</accession>
<dbReference type="AlphaFoldDB" id="A0A9X1IE06"/>
<dbReference type="Proteomes" id="UP001139311">
    <property type="component" value="Unassembled WGS sequence"/>
</dbReference>
<gene>
    <name evidence="2" type="ORF">LHA35_13500</name>
</gene>
<evidence type="ECO:0000313" key="2">
    <source>
        <dbReference type="EMBL" id="MCB4822747.1"/>
    </source>
</evidence>
<evidence type="ECO:0000313" key="3">
    <source>
        <dbReference type="Proteomes" id="UP001139311"/>
    </source>
</evidence>
<dbReference type="RefSeq" id="WP_226608796.1">
    <property type="nucleotide sequence ID" value="NZ_JAJAQI010000018.1"/>
</dbReference>
<protein>
    <submittedName>
        <fullName evidence="2">Uncharacterized protein</fullName>
    </submittedName>
</protein>
<name>A0A9X1IE06_9PROT</name>
<reference evidence="2" key="1">
    <citation type="submission" date="2021-10" db="EMBL/GenBank/DDBJ databases">
        <title>Roseicella aerolatum sp. nov., isolated from aerosols of e-waste dismantling site.</title>
        <authorList>
            <person name="Qin T."/>
        </authorList>
    </citation>
    <scope>NUCLEOTIDE SEQUENCE</scope>
    <source>
        <strain evidence="2">GB24</strain>
    </source>
</reference>
<feature type="transmembrane region" description="Helical" evidence="1">
    <location>
        <begin position="44"/>
        <end position="73"/>
    </location>
</feature>
<organism evidence="2 3">
    <name type="scientific">Roseicella aerolata</name>
    <dbReference type="NCBI Taxonomy" id="2883479"/>
    <lineage>
        <taxon>Bacteria</taxon>
        <taxon>Pseudomonadati</taxon>
        <taxon>Pseudomonadota</taxon>
        <taxon>Alphaproteobacteria</taxon>
        <taxon>Acetobacterales</taxon>
        <taxon>Roseomonadaceae</taxon>
        <taxon>Roseicella</taxon>
    </lineage>
</organism>
<keyword evidence="3" id="KW-1185">Reference proteome</keyword>
<sequence length="151" mass="17190">MTELERLRELLDKDQVKLGVHIRKMNSPGSPVYRTMENVVPAGAVLVASFGATVLTHFYVGAVVLAIGCWWWLTKQMPKVKDGVFDRTAALVLSDESQFDFWWSRGVLSLYAKLPDGEERAAMRRNDWRAWVRDLPEGLETLPAGHMMQEQ</sequence>
<evidence type="ECO:0000256" key="1">
    <source>
        <dbReference type="SAM" id="Phobius"/>
    </source>
</evidence>
<keyword evidence="1" id="KW-0812">Transmembrane</keyword>
<keyword evidence="1" id="KW-0472">Membrane</keyword>
<proteinExistence type="predicted"/>